<dbReference type="InterPro" id="IPR051121">
    <property type="entry name" value="FAH"/>
</dbReference>
<organism evidence="5 6">
    <name type="scientific">Thermosulfurimonas marina</name>
    <dbReference type="NCBI Taxonomy" id="2047767"/>
    <lineage>
        <taxon>Bacteria</taxon>
        <taxon>Pseudomonadati</taxon>
        <taxon>Thermodesulfobacteriota</taxon>
        <taxon>Thermodesulfobacteria</taxon>
        <taxon>Thermodesulfobacteriales</taxon>
        <taxon>Thermodesulfobacteriaceae</taxon>
        <taxon>Thermosulfurimonas</taxon>
    </lineage>
</organism>
<dbReference type="KEGG" id="tmai:FVE67_06080"/>
<dbReference type="Gene3D" id="3.90.850.10">
    <property type="entry name" value="Fumarylacetoacetase-like, C-terminal domain"/>
    <property type="match status" value="1"/>
</dbReference>
<dbReference type="InterPro" id="IPR011234">
    <property type="entry name" value="Fumarylacetoacetase-like_C"/>
</dbReference>
<dbReference type="Pfam" id="PF10370">
    <property type="entry name" value="Rv2993c-like_N"/>
    <property type="match status" value="1"/>
</dbReference>
<dbReference type="EMBL" id="CP042909">
    <property type="protein sequence ID" value="QJA06398.1"/>
    <property type="molecule type" value="Genomic_DNA"/>
</dbReference>
<dbReference type="SUPFAM" id="SSF56529">
    <property type="entry name" value="FAH"/>
    <property type="match status" value="1"/>
</dbReference>
<dbReference type="PANTHER" id="PTHR42796">
    <property type="entry name" value="FUMARYLACETOACETATE HYDROLASE DOMAIN-CONTAINING PROTEIN 2A-RELATED"/>
    <property type="match status" value="1"/>
</dbReference>
<evidence type="ECO:0000313" key="5">
    <source>
        <dbReference type="EMBL" id="QJA06398.1"/>
    </source>
</evidence>
<protein>
    <submittedName>
        <fullName evidence="5">DUF2437 domain-containing protein</fullName>
    </submittedName>
</protein>
<dbReference type="InterPro" id="IPR018833">
    <property type="entry name" value="Rv2993c-like_N"/>
</dbReference>
<comment type="similarity">
    <text evidence="1">Belongs to the FAH family.</text>
</comment>
<dbReference type="FunFam" id="3.90.850.10:FF:000002">
    <property type="entry name" value="2-hydroxyhepta-2,4-diene-1,7-dioate isomerase"/>
    <property type="match status" value="1"/>
</dbReference>
<evidence type="ECO:0000259" key="4">
    <source>
        <dbReference type="Pfam" id="PF10370"/>
    </source>
</evidence>
<dbReference type="Proteomes" id="UP000501253">
    <property type="component" value="Chromosome"/>
</dbReference>
<dbReference type="AlphaFoldDB" id="A0A6H1WT88"/>
<dbReference type="GO" id="GO:0019752">
    <property type="term" value="P:carboxylic acid metabolic process"/>
    <property type="evidence" value="ECO:0007669"/>
    <property type="project" value="UniProtKB-ARBA"/>
</dbReference>
<evidence type="ECO:0000259" key="3">
    <source>
        <dbReference type="Pfam" id="PF01557"/>
    </source>
</evidence>
<feature type="domain" description="Fumarylacetoacetase-like C-terminal" evidence="3">
    <location>
        <begin position="54"/>
        <end position="249"/>
    </location>
</feature>
<proteinExistence type="inferred from homology"/>
<dbReference type="GO" id="GO:0016853">
    <property type="term" value="F:isomerase activity"/>
    <property type="evidence" value="ECO:0007669"/>
    <property type="project" value="UniProtKB-ARBA"/>
</dbReference>
<keyword evidence="6" id="KW-1185">Reference proteome</keyword>
<name>A0A6H1WT88_9BACT</name>
<reference evidence="5 6" key="1">
    <citation type="submission" date="2019-08" db="EMBL/GenBank/DDBJ databases">
        <title>Complete genome sequence of Thermosulfurimonas marina SU872T, an anaerobic thermophilic chemolithoautotrophic bacterium isolated from a shallow marine hydrothermal vent.</title>
        <authorList>
            <person name="Allioux M."/>
            <person name="Jebbar M."/>
            <person name="Slobodkina G."/>
            <person name="Slobodkin A."/>
            <person name="Moalic Y."/>
            <person name="Frolova A."/>
            <person name="Shao Z."/>
            <person name="Alain K."/>
        </authorList>
    </citation>
    <scope>NUCLEOTIDE SEQUENCE [LARGE SCALE GENOMIC DNA]</scope>
    <source>
        <strain evidence="5 6">SU872</strain>
    </source>
</reference>
<keyword evidence="2" id="KW-0479">Metal-binding</keyword>
<dbReference type="GO" id="GO:0046872">
    <property type="term" value="F:metal ion binding"/>
    <property type="evidence" value="ECO:0007669"/>
    <property type="project" value="UniProtKB-KW"/>
</dbReference>
<dbReference type="PANTHER" id="PTHR42796:SF4">
    <property type="entry name" value="FUMARYLACETOACETATE HYDROLASE DOMAIN-CONTAINING PROTEIN 2A"/>
    <property type="match status" value="1"/>
</dbReference>
<sequence>MKILRFRWQEKDWWGRLSGDRVLPLPGITDSGELPAEGLPLTEVRLLAPTVPTKIVAVGLNYRDHAEELGMALPEEPLIFLKPPSAVVGPEDRILLPPGVGRVDYEAELAVIIGKTARRVSPEKAREYILGYTCFNDVTARDLQKKDGQWTRAKSFDTFAPIGPWIETELDPDRVRVRAYLNGKVVQDSSTENLLFSVSRLVSFVSHIMTLYPGDVIATGTPPGVGPLSPGDVVEIEVEGIGRLVNFVVAG</sequence>
<feature type="domain" description="Rv2993c-like N-terminal" evidence="4">
    <location>
        <begin position="1"/>
        <end position="49"/>
    </location>
</feature>
<evidence type="ECO:0000256" key="1">
    <source>
        <dbReference type="ARBA" id="ARBA00010211"/>
    </source>
</evidence>
<evidence type="ECO:0000256" key="2">
    <source>
        <dbReference type="ARBA" id="ARBA00022723"/>
    </source>
</evidence>
<dbReference type="RefSeq" id="WP_168719748.1">
    <property type="nucleotide sequence ID" value="NZ_CP042909.1"/>
</dbReference>
<accession>A0A6H1WT88</accession>
<dbReference type="InterPro" id="IPR036663">
    <property type="entry name" value="Fumarylacetoacetase_C_sf"/>
</dbReference>
<evidence type="ECO:0000313" key="6">
    <source>
        <dbReference type="Proteomes" id="UP000501253"/>
    </source>
</evidence>
<dbReference type="Pfam" id="PF01557">
    <property type="entry name" value="FAA_hydrolase"/>
    <property type="match status" value="1"/>
</dbReference>
<gene>
    <name evidence="5" type="ORF">FVE67_06080</name>
</gene>